<dbReference type="GO" id="GO:0008270">
    <property type="term" value="F:zinc ion binding"/>
    <property type="evidence" value="ECO:0007669"/>
    <property type="project" value="UniProtKB-KW"/>
</dbReference>
<feature type="compositionally biased region" description="Polar residues" evidence="3">
    <location>
        <begin position="87"/>
        <end position="103"/>
    </location>
</feature>
<feature type="domain" description="CCHC-type" evidence="4">
    <location>
        <begin position="215"/>
        <end position="231"/>
    </location>
</feature>
<keyword evidence="2" id="KW-0175">Coiled coil</keyword>
<evidence type="ECO:0000256" key="3">
    <source>
        <dbReference type="SAM" id="MobiDB-lite"/>
    </source>
</evidence>
<dbReference type="SMART" id="SM00343">
    <property type="entry name" value="ZnF_C2HC"/>
    <property type="match status" value="1"/>
</dbReference>
<name>A0A2N9EXM3_FAGSY</name>
<dbReference type="InterPro" id="IPR001878">
    <property type="entry name" value="Znf_CCHC"/>
</dbReference>
<feature type="region of interest" description="Disordered" evidence="3">
    <location>
        <begin position="163"/>
        <end position="193"/>
    </location>
</feature>
<evidence type="ECO:0000256" key="1">
    <source>
        <dbReference type="PROSITE-ProRule" id="PRU00047"/>
    </source>
</evidence>
<sequence>MTGEKLKKLKKPLQGMTPEVEAEFNAANEEEFSEKRAWEIEMEAMRRQIAVLTEQFLINPPNQNQNLSHEGEDCEHQAQRESISLVEANSNPKDSIRENQGQDLDQDETETARAVSAIQTLSKNSHNLRQTSSIEKPTESFYQLTAKEDLYESEKQQIKWVQSNPFPPRTAPTFTKSWSQPPKKGDARSDVASTSTAASKATKTLFKNQGGVVFKCFKCGEAGHRAVVCKKGSDVEEEIEGDQEVEDMAFILDKTLLAPKEGMFSNKPVSNQFLLEDIDANIEEEALTLTTKVLKVPKEEMEEETTVLDVPRKEMEEEEYLANKVLHTTCSHTEEACDLLIEGDNCSLYKKVHHYTLRPKKDKTKSKPTVKMKN</sequence>
<keyword evidence="1" id="KW-0479">Metal-binding</keyword>
<feature type="region of interest" description="Disordered" evidence="3">
    <location>
        <begin position="60"/>
        <end position="79"/>
    </location>
</feature>
<dbReference type="Pfam" id="PF00098">
    <property type="entry name" value="zf-CCHC"/>
    <property type="match status" value="1"/>
</dbReference>
<evidence type="ECO:0000256" key="2">
    <source>
        <dbReference type="SAM" id="Coils"/>
    </source>
</evidence>
<organism evidence="5">
    <name type="scientific">Fagus sylvatica</name>
    <name type="common">Beechnut</name>
    <dbReference type="NCBI Taxonomy" id="28930"/>
    <lineage>
        <taxon>Eukaryota</taxon>
        <taxon>Viridiplantae</taxon>
        <taxon>Streptophyta</taxon>
        <taxon>Embryophyta</taxon>
        <taxon>Tracheophyta</taxon>
        <taxon>Spermatophyta</taxon>
        <taxon>Magnoliopsida</taxon>
        <taxon>eudicotyledons</taxon>
        <taxon>Gunneridae</taxon>
        <taxon>Pentapetalae</taxon>
        <taxon>rosids</taxon>
        <taxon>fabids</taxon>
        <taxon>Fagales</taxon>
        <taxon>Fagaceae</taxon>
        <taxon>Fagus</taxon>
    </lineage>
</organism>
<keyword evidence="1" id="KW-0863">Zinc-finger</keyword>
<protein>
    <recommendedName>
        <fullName evidence="4">CCHC-type domain-containing protein</fullName>
    </recommendedName>
</protein>
<proteinExistence type="predicted"/>
<gene>
    <name evidence="5" type="ORF">FSB_LOCUS11378</name>
</gene>
<reference evidence="5" key="1">
    <citation type="submission" date="2018-02" db="EMBL/GenBank/DDBJ databases">
        <authorList>
            <person name="Cohen D.B."/>
            <person name="Kent A.D."/>
        </authorList>
    </citation>
    <scope>NUCLEOTIDE SEQUENCE</scope>
</reference>
<accession>A0A2N9EXM3</accession>
<dbReference type="AlphaFoldDB" id="A0A2N9EXM3"/>
<dbReference type="GO" id="GO:0003676">
    <property type="term" value="F:nucleic acid binding"/>
    <property type="evidence" value="ECO:0007669"/>
    <property type="project" value="InterPro"/>
</dbReference>
<feature type="coiled-coil region" evidence="2">
    <location>
        <begin position="28"/>
        <end position="55"/>
    </location>
</feature>
<evidence type="ECO:0000313" key="5">
    <source>
        <dbReference type="EMBL" id="SPC83496.1"/>
    </source>
</evidence>
<feature type="compositionally biased region" description="Basic and acidic residues" evidence="3">
    <location>
        <begin position="69"/>
        <end position="79"/>
    </location>
</feature>
<keyword evidence="1" id="KW-0862">Zinc</keyword>
<dbReference type="EMBL" id="OIVN01000650">
    <property type="protein sequence ID" value="SPC83496.1"/>
    <property type="molecule type" value="Genomic_DNA"/>
</dbReference>
<feature type="region of interest" description="Disordered" evidence="3">
    <location>
        <begin position="86"/>
        <end position="114"/>
    </location>
</feature>
<dbReference type="PROSITE" id="PS50158">
    <property type="entry name" value="ZF_CCHC"/>
    <property type="match status" value="1"/>
</dbReference>
<evidence type="ECO:0000259" key="4">
    <source>
        <dbReference type="PROSITE" id="PS50158"/>
    </source>
</evidence>